<gene>
    <name evidence="1" type="ORF">OSB04_014600</name>
</gene>
<evidence type="ECO:0000313" key="2">
    <source>
        <dbReference type="Proteomes" id="UP001172457"/>
    </source>
</evidence>
<dbReference type="AlphaFoldDB" id="A0AA38T9D4"/>
<dbReference type="Proteomes" id="UP001172457">
    <property type="component" value="Chromosome 4"/>
</dbReference>
<dbReference type="InterPro" id="IPR051143">
    <property type="entry name" value="TrkH_K-transport"/>
</dbReference>
<reference evidence="1" key="1">
    <citation type="submission" date="2023-03" db="EMBL/GenBank/DDBJ databases">
        <title>Chromosome-scale reference genome and RAD-based genetic map of yellow starthistle (Centaurea solstitialis) reveal putative structural variation and QTLs associated with invader traits.</title>
        <authorList>
            <person name="Reatini B."/>
            <person name="Cang F.A."/>
            <person name="Jiang Q."/>
            <person name="Mckibben M.T.W."/>
            <person name="Barker M.S."/>
            <person name="Rieseberg L.H."/>
            <person name="Dlugosch K.M."/>
        </authorList>
    </citation>
    <scope>NUCLEOTIDE SEQUENCE</scope>
    <source>
        <strain evidence="1">CAN-66</strain>
        <tissue evidence="1">Leaf</tissue>
    </source>
</reference>
<keyword evidence="2" id="KW-1185">Reference proteome</keyword>
<sequence>MVIFKKNSRPTLDSSSTILLGSTLYPVVLRDCNLGFEKITKRVEFGYMLKYSKEMGYDQLLPKVQSLYLPSSTTFLPVQDHESTKEQVIKRRCIWKRWIVDSYSCQRQIKPDEHCIDEWYGFVGRWSNNGKYLLIMVMFFGRLKNFNKTWWSIWKLS</sequence>
<dbReference type="GO" id="GO:0005886">
    <property type="term" value="C:plasma membrane"/>
    <property type="evidence" value="ECO:0007669"/>
    <property type="project" value="TreeGrafter"/>
</dbReference>
<evidence type="ECO:0000313" key="1">
    <source>
        <dbReference type="EMBL" id="KAJ9550555.1"/>
    </source>
</evidence>
<accession>A0AA38T9D4</accession>
<dbReference type="GO" id="GO:0008324">
    <property type="term" value="F:monoatomic cation transmembrane transporter activity"/>
    <property type="evidence" value="ECO:0007669"/>
    <property type="project" value="TreeGrafter"/>
</dbReference>
<name>A0AA38T9D4_9ASTR</name>
<organism evidence="1 2">
    <name type="scientific">Centaurea solstitialis</name>
    <name type="common">yellow star-thistle</name>
    <dbReference type="NCBI Taxonomy" id="347529"/>
    <lineage>
        <taxon>Eukaryota</taxon>
        <taxon>Viridiplantae</taxon>
        <taxon>Streptophyta</taxon>
        <taxon>Embryophyta</taxon>
        <taxon>Tracheophyta</taxon>
        <taxon>Spermatophyta</taxon>
        <taxon>Magnoliopsida</taxon>
        <taxon>eudicotyledons</taxon>
        <taxon>Gunneridae</taxon>
        <taxon>Pentapetalae</taxon>
        <taxon>asterids</taxon>
        <taxon>campanulids</taxon>
        <taxon>Asterales</taxon>
        <taxon>Asteraceae</taxon>
        <taxon>Carduoideae</taxon>
        <taxon>Cardueae</taxon>
        <taxon>Centaureinae</taxon>
        <taxon>Centaurea</taxon>
    </lineage>
</organism>
<proteinExistence type="predicted"/>
<dbReference type="EMBL" id="JARYMX010000004">
    <property type="protein sequence ID" value="KAJ9550555.1"/>
    <property type="molecule type" value="Genomic_DNA"/>
</dbReference>
<comment type="caution">
    <text evidence="1">The sequence shown here is derived from an EMBL/GenBank/DDBJ whole genome shotgun (WGS) entry which is preliminary data.</text>
</comment>
<dbReference type="PANTHER" id="PTHR31064">
    <property type="entry name" value="POTASSIUM TRANSPORT PROTEIN DDB_G0292412-RELATED"/>
    <property type="match status" value="1"/>
</dbReference>
<protein>
    <submittedName>
        <fullName evidence="1">Uncharacterized protein</fullName>
    </submittedName>
</protein>
<dbReference type="PANTHER" id="PTHR31064:SF30">
    <property type="entry name" value="HIGH-AFFINITY POTASSIUM TRANSPORT PROTEIN-RELATED"/>
    <property type="match status" value="1"/>
</dbReference>